<sequence length="409" mass="47138">MKKKKLSATSDDHNTDDDRLSEDDNNVSSGVKKCKCFQPGKRSRKKVMTATTCTQANNGKDLANNNNKLLIEDDVLRTLEKEGLDIDENNINFTHKTNDEEDDSKDELNAGADAYNAKEINTLVAKIEVEYLLPAAKQRLARYTVTKLVELAKRVFHLPTIHADLKSCCIKERTHDLQMICAIATRWNSFLQAIERALKLRVLLTRLLLMPKYNKKGKKELARFQLSKKEWNLLEQLHAVLMMFLRAMDRVSRSNIPLVHEVIPVIDIIMGKLFEAMINIELFAQICYGTALGYRLLNKYYSIIDNSILYRCAMILHPKYKLDYFRNQKWKVNWIAAAVKILHDECENYYKPKLDETALTSASQSQNIHDDPFACLDTYTIDGDSDVLDNWLKTPTYPTCTDPLLHWEN</sequence>
<dbReference type="EMBL" id="BPQB01000136">
    <property type="protein sequence ID" value="GJF00144.1"/>
    <property type="molecule type" value="Genomic_DNA"/>
</dbReference>
<evidence type="ECO:0000313" key="8">
    <source>
        <dbReference type="Proteomes" id="UP000703269"/>
    </source>
</evidence>
<keyword evidence="5" id="KW-0539">Nucleus</keyword>
<proteinExistence type="predicted"/>
<dbReference type="Proteomes" id="UP000703269">
    <property type="component" value="Unassembled WGS sequence"/>
</dbReference>
<evidence type="ECO:0000313" key="7">
    <source>
        <dbReference type="EMBL" id="GJF00144.1"/>
    </source>
</evidence>
<evidence type="ECO:0000256" key="1">
    <source>
        <dbReference type="ARBA" id="ARBA00004123"/>
    </source>
</evidence>
<reference evidence="7 8" key="1">
    <citation type="submission" date="2021-08" db="EMBL/GenBank/DDBJ databases">
        <title>Draft Genome Sequence of Phanerochaete sordida strain YK-624.</title>
        <authorList>
            <person name="Mori T."/>
            <person name="Dohra H."/>
            <person name="Suzuki T."/>
            <person name="Kawagishi H."/>
            <person name="Hirai H."/>
        </authorList>
    </citation>
    <scope>NUCLEOTIDE SEQUENCE [LARGE SCALE GENOMIC DNA]</scope>
    <source>
        <strain evidence="7 8">YK-624</strain>
    </source>
</reference>
<feature type="region of interest" description="Disordered" evidence="6">
    <location>
        <begin position="1"/>
        <end position="30"/>
    </location>
</feature>
<dbReference type="GO" id="GO:0008270">
    <property type="term" value="F:zinc ion binding"/>
    <property type="evidence" value="ECO:0007669"/>
    <property type="project" value="UniProtKB-KW"/>
</dbReference>
<gene>
    <name evidence="7" type="ORF">PsYK624_164230</name>
</gene>
<organism evidence="7 8">
    <name type="scientific">Phanerochaete sordida</name>
    <dbReference type="NCBI Taxonomy" id="48140"/>
    <lineage>
        <taxon>Eukaryota</taxon>
        <taxon>Fungi</taxon>
        <taxon>Dikarya</taxon>
        <taxon>Basidiomycota</taxon>
        <taxon>Agaricomycotina</taxon>
        <taxon>Agaricomycetes</taxon>
        <taxon>Polyporales</taxon>
        <taxon>Phanerochaetaceae</taxon>
        <taxon>Phanerochaete</taxon>
    </lineage>
</organism>
<evidence type="ECO:0000256" key="2">
    <source>
        <dbReference type="ARBA" id="ARBA00022723"/>
    </source>
</evidence>
<dbReference type="PANTHER" id="PTHR46481">
    <property type="entry name" value="ZINC FINGER BED DOMAIN-CONTAINING PROTEIN 4"/>
    <property type="match status" value="1"/>
</dbReference>
<name>A0A9P3GQT3_9APHY</name>
<dbReference type="GO" id="GO:0005634">
    <property type="term" value="C:nucleus"/>
    <property type="evidence" value="ECO:0007669"/>
    <property type="project" value="UniProtKB-SubCell"/>
</dbReference>
<keyword evidence="3" id="KW-0863">Zinc-finger</keyword>
<keyword evidence="4" id="KW-0862">Zinc</keyword>
<comment type="caution">
    <text evidence="7">The sequence shown here is derived from an EMBL/GenBank/DDBJ whole genome shotgun (WGS) entry which is preliminary data.</text>
</comment>
<evidence type="ECO:0000256" key="3">
    <source>
        <dbReference type="ARBA" id="ARBA00022771"/>
    </source>
</evidence>
<evidence type="ECO:0000256" key="6">
    <source>
        <dbReference type="SAM" id="MobiDB-lite"/>
    </source>
</evidence>
<protein>
    <submittedName>
        <fullName evidence="7">Uncharacterized protein</fullName>
    </submittedName>
</protein>
<dbReference type="OrthoDB" id="2792018at2759"/>
<keyword evidence="8" id="KW-1185">Reference proteome</keyword>
<comment type="subcellular location">
    <subcellularLocation>
        <location evidence="1">Nucleus</location>
    </subcellularLocation>
</comment>
<keyword evidence="2" id="KW-0479">Metal-binding</keyword>
<dbReference type="InterPro" id="IPR052035">
    <property type="entry name" value="ZnF_BED_domain_contain"/>
</dbReference>
<dbReference type="AlphaFoldDB" id="A0A9P3GQT3"/>
<evidence type="ECO:0000256" key="4">
    <source>
        <dbReference type="ARBA" id="ARBA00022833"/>
    </source>
</evidence>
<dbReference type="PANTHER" id="PTHR46481:SF10">
    <property type="entry name" value="ZINC FINGER BED DOMAIN-CONTAINING PROTEIN 39"/>
    <property type="match status" value="1"/>
</dbReference>
<dbReference type="SUPFAM" id="SSF53098">
    <property type="entry name" value="Ribonuclease H-like"/>
    <property type="match status" value="1"/>
</dbReference>
<evidence type="ECO:0000256" key="5">
    <source>
        <dbReference type="ARBA" id="ARBA00023242"/>
    </source>
</evidence>
<accession>A0A9P3GQT3</accession>
<dbReference type="InterPro" id="IPR012337">
    <property type="entry name" value="RNaseH-like_sf"/>
</dbReference>